<evidence type="ECO:0000313" key="22">
    <source>
        <dbReference type="Proteomes" id="UP000488299"/>
    </source>
</evidence>
<feature type="active site" evidence="19">
    <location>
        <position position="165"/>
    </location>
</feature>
<evidence type="ECO:0000256" key="11">
    <source>
        <dbReference type="ARBA" id="ARBA00022857"/>
    </source>
</evidence>
<evidence type="ECO:0000256" key="5">
    <source>
        <dbReference type="ARBA" id="ARBA00012518"/>
    </source>
</evidence>
<keyword evidence="16 19" id="KW-0961">Cell wall biogenesis/degradation</keyword>
<evidence type="ECO:0000313" key="21">
    <source>
        <dbReference type="EMBL" id="KAB7731958.1"/>
    </source>
</evidence>
<keyword evidence="8 19" id="KW-0132">Cell division</keyword>
<dbReference type="InterPro" id="IPR003170">
    <property type="entry name" value="MurB"/>
</dbReference>
<dbReference type="EMBL" id="WELI01000002">
    <property type="protein sequence ID" value="KAB7731958.1"/>
    <property type="molecule type" value="Genomic_DNA"/>
</dbReference>
<evidence type="ECO:0000256" key="19">
    <source>
        <dbReference type="HAMAP-Rule" id="MF_00037"/>
    </source>
</evidence>
<keyword evidence="14 19" id="KW-0560">Oxidoreductase</keyword>
<dbReference type="PANTHER" id="PTHR21071:SF4">
    <property type="entry name" value="UDP-N-ACETYLENOLPYRUVOYLGLUCOSAMINE REDUCTASE"/>
    <property type="match status" value="1"/>
</dbReference>
<dbReference type="EC" id="1.3.1.98" evidence="5 19"/>
<evidence type="ECO:0000256" key="2">
    <source>
        <dbReference type="ARBA" id="ARBA00003921"/>
    </source>
</evidence>
<keyword evidence="9 19" id="KW-0285">Flavoprotein</keyword>
<dbReference type="SUPFAM" id="SSF56176">
    <property type="entry name" value="FAD-binding/transporter-associated domain-like"/>
    <property type="match status" value="1"/>
</dbReference>
<comment type="cofactor">
    <cofactor evidence="1 19">
        <name>FAD</name>
        <dbReference type="ChEBI" id="CHEBI:57692"/>
    </cofactor>
</comment>
<dbReference type="GO" id="GO:0071949">
    <property type="term" value="F:FAD binding"/>
    <property type="evidence" value="ECO:0007669"/>
    <property type="project" value="InterPro"/>
</dbReference>
<dbReference type="GO" id="GO:0071555">
    <property type="term" value="P:cell wall organization"/>
    <property type="evidence" value="ECO:0007669"/>
    <property type="project" value="UniProtKB-KW"/>
</dbReference>
<gene>
    <name evidence="19 21" type="primary">murB</name>
    <name evidence="21" type="ORF">F5984_06985</name>
</gene>
<comment type="subcellular location">
    <subcellularLocation>
        <location evidence="3 19">Cytoplasm</location>
    </subcellularLocation>
</comment>
<feature type="active site" description="Proton donor" evidence="19">
    <location>
        <position position="241"/>
    </location>
</feature>
<proteinExistence type="inferred from homology"/>
<keyword evidence="12 19" id="KW-0133">Cell shape</keyword>
<dbReference type="InterPro" id="IPR016166">
    <property type="entry name" value="FAD-bd_PCMH"/>
</dbReference>
<evidence type="ECO:0000256" key="8">
    <source>
        <dbReference type="ARBA" id="ARBA00022618"/>
    </source>
</evidence>
<dbReference type="GO" id="GO:0008762">
    <property type="term" value="F:UDP-N-acetylmuramate dehydrogenase activity"/>
    <property type="evidence" value="ECO:0007669"/>
    <property type="project" value="UniProtKB-UniRule"/>
</dbReference>
<dbReference type="InterPro" id="IPR036318">
    <property type="entry name" value="FAD-bd_PCMH-like_sf"/>
</dbReference>
<dbReference type="InterPro" id="IPR016169">
    <property type="entry name" value="FAD-bd_PCMH_sub2"/>
</dbReference>
<evidence type="ECO:0000256" key="9">
    <source>
        <dbReference type="ARBA" id="ARBA00022630"/>
    </source>
</evidence>
<keyword evidence="7 19" id="KW-0963">Cytoplasm</keyword>
<comment type="pathway">
    <text evidence="4 19">Cell wall biogenesis; peptidoglycan biosynthesis.</text>
</comment>
<evidence type="ECO:0000256" key="13">
    <source>
        <dbReference type="ARBA" id="ARBA00022984"/>
    </source>
</evidence>
<evidence type="ECO:0000256" key="16">
    <source>
        <dbReference type="ARBA" id="ARBA00023316"/>
    </source>
</evidence>
<comment type="function">
    <text evidence="2 19">Cell wall formation.</text>
</comment>
<dbReference type="Gene3D" id="3.30.465.10">
    <property type="match status" value="1"/>
</dbReference>
<keyword evidence="15 19" id="KW-0131">Cell cycle</keyword>
<dbReference type="PROSITE" id="PS51387">
    <property type="entry name" value="FAD_PCMH"/>
    <property type="match status" value="1"/>
</dbReference>
<evidence type="ECO:0000256" key="6">
    <source>
        <dbReference type="ARBA" id="ARBA00015188"/>
    </source>
</evidence>
<comment type="similarity">
    <text evidence="19">Belongs to the MurB family.</text>
</comment>
<dbReference type="UniPathway" id="UPA00219"/>
<evidence type="ECO:0000256" key="4">
    <source>
        <dbReference type="ARBA" id="ARBA00004752"/>
    </source>
</evidence>
<keyword evidence="10 19" id="KW-0274">FAD</keyword>
<evidence type="ECO:0000256" key="12">
    <source>
        <dbReference type="ARBA" id="ARBA00022960"/>
    </source>
</evidence>
<dbReference type="NCBIfam" id="TIGR00179">
    <property type="entry name" value="murB"/>
    <property type="match status" value="1"/>
</dbReference>
<dbReference type="GO" id="GO:0009252">
    <property type="term" value="P:peptidoglycan biosynthetic process"/>
    <property type="evidence" value="ECO:0007669"/>
    <property type="project" value="UniProtKB-UniRule"/>
</dbReference>
<evidence type="ECO:0000256" key="14">
    <source>
        <dbReference type="ARBA" id="ARBA00023002"/>
    </source>
</evidence>
<dbReference type="NCBIfam" id="NF010478">
    <property type="entry name" value="PRK13903.1"/>
    <property type="match status" value="1"/>
</dbReference>
<keyword evidence="22" id="KW-1185">Reference proteome</keyword>
<dbReference type="PANTHER" id="PTHR21071">
    <property type="entry name" value="UDP-N-ACETYLENOLPYRUVOYLGLUCOSAMINE REDUCTASE"/>
    <property type="match status" value="1"/>
</dbReference>
<evidence type="ECO:0000256" key="7">
    <source>
        <dbReference type="ARBA" id="ARBA00022490"/>
    </source>
</evidence>
<dbReference type="Pfam" id="PF01565">
    <property type="entry name" value="FAD_binding_4"/>
    <property type="match status" value="1"/>
</dbReference>
<keyword evidence="13 19" id="KW-0573">Peptidoglycan synthesis</keyword>
<name>A0A7J5U2V0_9BACT</name>
<dbReference type="HAMAP" id="MF_00037">
    <property type="entry name" value="MurB"/>
    <property type="match status" value="1"/>
</dbReference>
<dbReference type="GO" id="GO:0008360">
    <property type="term" value="P:regulation of cell shape"/>
    <property type="evidence" value="ECO:0007669"/>
    <property type="project" value="UniProtKB-KW"/>
</dbReference>
<evidence type="ECO:0000256" key="17">
    <source>
        <dbReference type="ARBA" id="ARBA00031026"/>
    </source>
</evidence>
<evidence type="ECO:0000256" key="10">
    <source>
        <dbReference type="ARBA" id="ARBA00022827"/>
    </source>
</evidence>
<dbReference type="RefSeq" id="WP_152123536.1">
    <property type="nucleotide sequence ID" value="NZ_WELI01000002.1"/>
</dbReference>
<evidence type="ECO:0000256" key="3">
    <source>
        <dbReference type="ARBA" id="ARBA00004496"/>
    </source>
</evidence>
<dbReference type="InterPro" id="IPR036635">
    <property type="entry name" value="MurB_C_sf"/>
</dbReference>
<comment type="catalytic activity">
    <reaction evidence="18 19">
        <text>UDP-N-acetyl-alpha-D-muramate + NADP(+) = UDP-N-acetyl-3-O-(1-carboxyvinyl)-alpha-D-glucosamine + NADPH + H(+)</text>
        <dbReference type="Rhea" id="RHEA:12248"/>
        <dbReference type="ChEBI" id="CHEBI:15378"/>
        <dbReference type="ChEBI" id="CHEBI:57783"/>
        <dbReference type="ChEBI" id="CHEBI:58349"/>
        <dbReference type="ChEBI" id="CHEBI:68483"/>
        <dbReference type="ChEBI" id="CHEBI:70757"/>
        <dbReference type="EC" id="1.3.1.98"/>
    </reaction>
</comment>
<dbReference type="GO" id="GO:0051301">
    <property type="term" value="P:cell division"/>
    <property type="evidence" value="ECO:0007669"/>
    <property type="project" value="UniProtKB-KW"/>
</dbReference>
<dbReference type="NCBIfam" id="NF000755">
    <property type="entry name" value="PRK00046.1"/>
    <property type="match status" value="1"/>
</dbReference>
<feature type="active site" evidence="19">
    <location>
        <position position="338"/>
    </location>
</feature>
<dbReference type="InterPro" id="IPR006094">
    <property type="entry name" value="Oxid_FAD_bind_N"/>
</dbReference>
<dbReference type="InterPro" id="IPR011601">
    <property type="entry name" value="MurB_C"/>
</dbReference>
<dbReference type="Gene3D" id="3.30.43.10">
    <property type="entry name" value="Uridine Diphospho-n-acetylenolpyruvylglucosamine Reductase, domain 2"/>
    <property type="match status" value="1"/>
</dbReference>
<dbReference type="AlphaFoldDB" id="A0A7J5U2V0"/>
<evidence type="ECO:0000256" key="1">
    <source>
        <dbReference type="ARBA" id="ARBA00001974"/>
    </source>
</evidence>
<reference evidence="21 22" key="1">
    <citation type="submission" date="2019-10" db="EMBL/GenBank/DDBJ databases">
        <title>Rudanella paleaurantiibacter sp. nov., isolated from sludge.</title>
        <authorList>
            <person name="Xu S.Q."/>
        </authorList>
    </citation>
    <scope>NUCLEOTIDE SEQUENCE [LARGE SCALE GENOMIC DNA]</scope>
    <source>
        <strain evidence="21 22">HX-22-17</strain>
    </source>
</reference>
<protein>
    <recommendedName>
        <fullName evidence="6 19">UDP-N-acetylenolpyruvoylglucosamine reductase</fullName>
        <ecNumber evidence="5 19">1.3.1.98</ecNumber>
    </recommendedName>
    <alternativeName>
        <fullName evidence="17 19">UDP-N-acetylmuramate dehydrogenase</fullName>
    </alternativeName>
</protein>
<organism evidence="21 22">
    <name type="scientific">Rudanella paleaurantiibacter</name>
    <dbReference type="NCBI Taxonomy" id="2614655"/>
    <lineage>
        <taxon>Bacteria</taxon>
        <taxon>Pseudomonadati</taxon>
        <taxon>Bacteroidota</taxon>
        <taxon>Cytophagia</taxon>
        <taxon>Cytophagales</taxon>
        <taxon>Cytophagaceae</taxon>
        <taxon>Rudanella</taxon>
    </lineage>
</organism>
<sequence length="342" mass="38070">MLNVQSNVSLKPYNTFGIHANARYWAEIQDPADFQTLLHLNEYVAVPKLILGGGSNLLLTGDFEGMVIRMNIQGIELVRQDERHYWVKAGAGVNWHEFVMYCVKRGYAGLENLSLIPGTVGAAPMQNIGAYGVEIEQVFESLEALNRQTGEIRTFTHAECQFGYRESVFKHDLKDQYIITSVTFQLDKTPTFHTSYGAIAETLAEMGVTDETLSIKAVSDAVIRIRRSKLPDPAEIGNAGSFFKNPEIPKEQFEALRVEWPDMPGYPLADTNRVKVPAGWLIERCGWKGHRTGDAGVHARQALVLVNYGKATGHEILALAHEVQRSVGEKFGITINPEVNLV</sequence>
<dbReference type="SUPFAM" id="SSF56194">
    <property type="entry name" value="Uridine diphospho-N-Acetylenolpyruvylglucosamine reductase, MurB, C-terminal domain"/>
    <property type="match status" value="1"/>
</dbReference>
<dbReference type="InterPro" id="IPR016167">
    <property type="entry name" value="FAD-bd_PCMH_sub1"/>
</dbReference>
<dbReference type="GO" id="GO:0005829">
    <property type="term" value="C:cytosol"/>
    <property type="evidence" value="ECO:0007669"/>
    <property type="project" value="TreeGrafter"/>
</dbReference>
<keyword evidence="11 19" id="KW-0521">NADP</keyword>
<dbReference type="Pfam" id="PF02873">
    <property type="entry name" value="MurB_C"/>
    <property type="match status" value="1"/>
</dbReference>
<evidence type="ECO:0000256" key="15">
    <source>
        <dbReference type="ARBA" id="ARBA00023306"/>
    </source>
</evidence>
<comment type="caution">
    <text evidence="21">The sequence shown here is derived from an EMBL/GenBank/DDBJ whole genome shotgun (WGS) entry which is preliminary data.</text>
</comment>
<feature type="domain" description="FAD-binding PCMH-type" evidence="20">
    <location>
        <begin position="18"/>
        <end position="189"/>
    </location>
</feature>
<evidence type="ECO:0000259" key="20">
    <source>
        <dbReference type="PROSITE" id="PS51387"/>
    </source>
</evidence>
<evidence type="ECO:0000256" key="18">
    <source>
        <dbReference type="ARBA" id="ARBA00048914"/>
    </source>
</evidence>
<accession>A0A7J5U2V0</accession>
<dbReference type="Gene3D" id="3.90.78.10">
    <property type="entry name" value="UDP-N-acetylenolpyruvoylglucosamine reductase, C-terminal domain"/>
    <property type="match status" value="1"/>
</dbReference>
<dbReference type="Proteomes" id="UP000488299">
    <property type="component" value="Unassembled WGS sequence"/>
</dbReference>